<name>A0ABM8YVQ2_9PROT</name>
<sequence length="49" mass="5736">MCETRSIFAWHVDLHQYNMAESFVLLIGHIQHCMTTLSEEWVALDWGGQ</sequence>
<accession>A0ABM8YVQ2</accession>
<protein>
    <submittedName>
        <fullName evidence="1">Uncharacterized protein</fullName>
    </submittedName>
</protein>
<reference evidence="1 2" key="1">
    <citation type="submission" date="2021-10" db="EMBL/GenBank/DDBJ databases">
        <authorList>
            <person name="Koch H."/>
        </authorList>
    </citation>
    <scope>NUCLEOTIDE SEQUENCE [LARGE SCALE GENOMIC DNA]</scope>
    <source>
        <strain evidence="1">6680</strain>
    </source>
</reference>
<keyword evidence="2" id="KW-1185">Reference proteome</keyword>
<proteinExistence type="predicted"/>
<dbReference type="EMBL" id="OU912926">
    <property type="protein sequence ID" value="CAG9931509.1"/>
    <property type="molecule type" value="Genomic_DNA"/>
</dbReference>
<organism evidence="1 2">
    <name type="scientific">Candidatus Nitrotoga arctica</name>
    <dbReference type="NCBI Taxonomy" id="453162"/>
    <lineage>
        <taxon>Bacteria</taxon>
        <taxon>Pseudomonadati</taxon>
        <taxon>Pseudomonadota</taxon>
        <taxon>Betaproteobacteria</taxon>
        <taxon>Nitrosomonadales</taxon>
        <taxon>Gallionellaceae</taxon>
        <taxon>Candidatus Nitrotoga</taxon>
    </lineage>
</organism>
<gene>
    <name evidence="1" type="ORF">NTG6680_0256</name>
</gene>
<dbReference type="Proteomes" id="UP000839052">
    <property type="component" value="Chromosome"/>
</dbReference>
<evidence type="ECO:0000313" key="2">
    <source>
        <dbReference type="Proteomes" id="UP000839052"/>
    </source>
</evidence>
<evidence type="ECO:0000313" key="1">
    <source>
        <dbReference type="EMBL" id="CAG9931509.1"/>
    </source>
</evidence>